<gene>
    <name evidence="1" type="ORF">BLNAU_21858</name>
</gene>
<dbReference type="Proteomes" id="UP001281761">
    <property type="component" value="Unassembled WGS sequence"/>
</dbReference>
<name>A0ABQ9WUQ0_9EUKA</name>
<comment type="caution">
    <text evidence="1">The sequence shown here is derived from an EMBL/GenBank/DDBJ whole genome shotgun (WGS) entry which is preliminary data.</text>
</comment>
<organism evidence="1 2">
    <name type="scientific">Blattamonas nauphoetae</name>
    <dbReference type="NCBI Taxonomy" id="2049346"/>
    <lineage>
        <taxon>Eukaryota</taxon>
        <taxon>Metamonada</taxon>
        <taxon>Preaxostyla</taxon>
        <taxon>Oxymonadida</taxon>
        <taxon>Blattamonas</taxon>
    </lineage>
</organism>
<reference evidence="1 2" key="1">
    <citation type="journal article" date="2022" name="bioRxiv">
        <title>Genomics of Preaxostyla Flagellates Illuminates Evolutionary Transitions and the Path Towards Mitochondrial Loss.</title>
        <authorList>
            <person name="Novak L.V.F."/>
            <person name="Treitli S.C."/>
            <person name="Pyrih J."/>
            <person name="Halakuc P."/>
            <person name="Pipaliya S.V."/>
            <person name="Vacek V."/>
            <person name="Brzon O."/>
            <person name="Soukal P."/>
            <person name="Eme L."/>
            <person name="Dacks J.B."/>
            <person name="Karnkowska A."/>
            <person name="Elias M."/>
            <person name="Hampl V."/>
        </authorList>
    </citation>
    <scope>NUCLEOTIDE SEQUENCE [LARGE SCALE GENOMIC DNA]</scope>
    <source>
        <strain evidence="1">NAU3</strain>
        <tissue evidence="1">Gut</tissue>
    </source>
</reference>
<protein>
    <submittedName>
        <fullName evidence="1">Uncharacterized protein</fullName>
    </submittedName>
</protein>
<sequence>MKGKEHLLFVELVPNAGFEIIESLGMMGAGGSGKEGKKEKKEEGERVVVMARRDETGRDTLLPRGLEMSEVGRTVHFFSVDVEEALLQHALFHSDHFTPPRWLRPLAVSMRALRALWSIGFVEGESKEAERGERGDEWGSVQ</sequence>
<evidence type="ECO:0000313" key="1">
    <source>
        <dbReference type="EMBL" id="KAK2943232.1"/>
    </source>
</evidence>
<evidence type="ECO:0000313" key="2">
    <source>
        <dbReference type="Proteomes" id="UP001281761"/>
    </source>
</evidence>
<accession>A0ABQ9WUQ0</accession>
<keyword evidence="2" id="KW-1185">Reference proteome</keyword>
<dbReference type="EMBL" id="JARBJD010000356">
    <property type="protein sequence ID" value="KAK2943232.1"/>
    <property type="molecule type" value="Genomic_DNA"/>
</dbReference>
<proteinExistence type="predicted"/>